<evidence type="ECO:0000313" key="3">
    <source>
        <dbReference type="EMBL" id="CAE4614159.1"/>
    </source>
</evidence>
<gene>
    <name evidence="1" type="ORF">DBRI00130_LOCUS18543</name>
    <name evidence="2" type="ORF">DBRI00130_LOCUS18545</name>
    <name evidence="3" type="ORF">DBRI00130_LOCUS18547</name>
</gene>
<protein>
    <submittedName>
        <fullName evidence="3">Uncharacterized protein</fullName>
    </submittedName>
</protein>
<dbReference type="EMBL" id="HBNS01023452">
    <property type="protein sequence ID" value="CAE4614154.1"/>
    <property type="molecule type" value="Transcribed_RNA"/>
</dbReference>
<dbReference type="AlphaFoldDB" id="A0A6V2GI62"/>
<dbReference type="EMBL" id="HBNS01023454">
    <property type="protein sequence ID" value="CAE4614157.1"/>
    <property type="molecule type" value="Transcribed_RNA"/>
</dbReference>
<evidence type="ECO:0000313" key="2">
    <source>
        <dbReference type="EMBL" id="CAE4614157.1"/>
    </source>
</evidence>
<reference evidence="3" key="1">
    <citation type="submission" date="2021-01" db="EMBL/GenBank/DDBJ databases">
        <authorList>
            <person name="Corre E."/>
            <person name="Pelletier E."/>
            <person name="Niang G."/>
            <person name="Scheremetjew M."/>
            <person name="Finn R."/>
            <person name="Kale V."/>
            <person name="Holt S."/>
            <person name="Cochrane G."/>
            <person name="Meng A."/>
            <person name="Brown T."/>
            <person name="Cohen L."/>
        </authorList>
    </citation>
    <scope>NUCLEOTIDE SEQUENCE</scope>
    <source>
        <strain evidence="3">GSO104</strain>
    </source>
</reference>
<proteinExistence type="predicted"/>
<evidence type="ECO:0000313" key="1">
    <source>
        <dbReference type="EMBL" id="CAE4614154.1"/>
    </source>
</evidence>
<accession>A0A6V2GI62</accession>
<dbReference type="EMBL" id="HBNS01023456">
    <property type="protein sequence ID" value="CAE4614159.1"/>
    <property type="molecule type" value="Transcribed_RNA"/>
</dbReference>
<name>A0A6V2GI62_9STRA</name>
<sequence>MGNLNVVARKIGSFMEVTSDDGAIKRELATGDRVSLRRIFVQLDDIVSVSCKNDDNDVVMTLKNGVEYLFDELDEPDEVYRAICRYIAQDEYEDPE</sequence>
<organism evidence="3">
    <name type="scientific">Ditylum brightwellii</name>
    <dbReference type="NCBI Taxonomy" id="49249"/>
    <lineage>
        <taxon>Eukaryota</taxon>
        <taxon>Sar</taxon>
        <taxon>Stramenopiles</taxon>
        <taxon>Ochrophyta</taxon>
        <taxon>Bacillariophyta</taxon>
        <taxon>Mediophyceae</taxon>
        <taxon>Lithodesmiophycidae</taxon>
        <taxon>Lithodesmiales</taxon>
        <taxon>Lithodesmiaceae</taxon>
        <taxon>Ditylum</taxon>
    </lineage>
</organism>